<proteinExistence type="predicted"/>
<keyword evidence="3" id="KW-0067">ATP-binding</keyword>
<dbReference type="GO" id="GO:0004386">
    <property type="term" value="F:helicase activity"/>
    <property type="evidence" value="ECO:0007669"/>
    <property type="project" value="UniProtKB-KW"/>
</dbReference>
<dbReference type="Pfam" id="PF04851">
    <property type="entry name" value="ResIII"/>
    <property type="match status" value="1"/>
</dbReference>
<name>A0A2N3VFN7_9NOCA</name>
<dbReference type="InterPro" id="IPR006935">
    <property type="entry name" value="Helicase/UvrB_N"/>
</dbReference>
<dbReference type="SUPFAM" id="SSF52540">
    <property type="entry name" value="P-loop containing nucleoside triphosphate hydrolases"/>
    <property type="match status" value="1"/>
</dbReference>
<feature type="domain" description="Helicase ATP-binding" evidence="1">
    <location>
        <begin position="1174"/>
        <end position="1354"/>
    </location>
</feature>
<dbReference type="GO" id="GO:0016787">
    <property type="term" value="F:hydrolase activity"/>
    <property type="evidence" value="ECO:0007669"/>
    <property type="project" value="InterPro"/>
</dbReference>
<dbReference type="PANTHER" id="PTHR47396">
    <property type="entry name" value="TYPE I RESTRICTION ENZYME ECOKI R PROTEIN"/>
    <property type="match status" value="1"/>
</dbReference>
<evidence type="ECO:0000313" key="4">
    <source>
        <dbReference type="Proteomes" id="UP000233766"/>
    </source>
</evidence>
<dbReference type="GO" id="GO:0005829">
    <property type="term" value="C:cytosol"/>
    <property type="evidence" value="ECO:0007669"/>
    <property type="project" value="TreeGrafter"/>
</dbReference>
<protein>
    <submittedName>
        <fullName evidence="3">Superfamily II DNA or RNA helicase</fullName>
    </submittedName>
</protein>
<sequence length="1569" mass="174819">MNTAQWSRQDPSLVNLVNKYHTTCIEVYRKDPDRIAEDAGKERGIAEGGYGRKQIQELVQNAADALPDAGGRIEVVLTCDTLYVANEGHPFVDTGVRALLYTHLSNKTGGEIGRFGLGFKSISGISDGPQIFSQSVSFEFSRAESAKQLAVETGRHFDPAEVPSLRVAWVLEPTIEFASDSILKELSFWAATIVKVPLKDGAASQLSEEISEFDPSFNLFAPRVKQLRLRDELGAADRTISTRRTGKRVVLTTDEGEQTWLVVSKLHHPSPEALESAGYAARRDAVPVSWAVPATGATGVGRLFAYFPVDSKVTLSGRLNAPWKLSDDRINVIECRFNYEILTEVVPELVDAARLELVREGAYGRYIDVLPSRDRERRSWADSVLNEPVMQRLRETRSIPTLDGELRSPSSIQMIPEPAMGWVEPWMSVASQRDVWVHPDCLTRERRAKVRRLTEEDPRAEGRVLDWLHAAVADKSPRSSSVAIEIAAQMPTQVDAKFRDNVARDVRDSRIVLLENGELQHPLPGRCFIRSDAAQKGSAFINKDVTARPSTLSALESLGIATFDDGGEMLQLLTDLRTKADVDFDALWTAMRGSGGDAVAEGFERILEGQAHRLVKVRNGRGAWVYPENMYIPEDLLEERKSDAKFLVDRSYHASDAEILGLLGVYTAPKRRSLDDAVRNEEWFTTYWKTASDIIAKEMCLGPRQREDLRITSHRSVLGPLQCLPALSETNRTALTCEVLRTLEDPLIRVGHPSVNKQGRFIAPELWWVREQGLLPTVLGPVPVDETFAPAIEEEHPEVKGLLPVLSGVEIGDDVAERLQLLTDLESLTNERFEWIVGKHVERKDKSMVGRAYAWWAYLKPDSAPELLWCSGPEGWVQLPAGEVAVATTAENLREFSTFGIPCLQVDTPEDAVILRANWGCLDHDLPVTYSYESSAEPSGLTELFDVFREDDLDIDPDDLVVQKCLSLNKVAAIAGRPEVRIDVAWGRDGDMLLVTGTNDREILKQSLSSLELDDSDEAVDARLMNLAERKNNKKLLKVRNAPNDAARLLEFAGEERLRALIPADALNYLERNGEVSPHGVALAQLCIDMLGPKALERACRVDPAGLPISPPPRWSGSHTTRNWVRERGFSEEWAGKKAPLRNKPTEYIDGPAVLSELHDYQDTVSKRLRSLIRGTDGSPRRGIISLPTGAGKTRVAVQTVIEAIAADDFGPNGEVRGPILWIADGEELCEQAIDTWSFLWRAKGRNDTQLILSRFWANYSVEEELGGIQVVVASWQKLLLSALGNNEFDWLADSALVIIDEAHGATTPSYTKILNWAGRGLHERTLPLVGLTATPFRGRDDSAETQRLLNRFDNNLLDEGVFGDDVPQRRLQRDRVLARAQLEILHGVNIDLSPAEFEDFREKYWLPKDAERRLGQNEERTRKIVRSIIGKPKEWAIVVFAASVENAQTLATLLTLQGRPAASIDQDTSADDRRNTIERFKNGDLKVLTNYNVLSQGFDAPKTRAVYITRPTSSKARYLQMVGRGMRGPKNGGSKDVLVVNVLDNIIEFGDSIAYESFERDVINSEED</sequence>
<evidence type="ECO:0000259" key="2">
    <source>
        <dbReference type="PROSITE" id="PS51194"/>
    </source>
</evidence>
<dbReference type="GO" id="GO:0003677">
    <property type="term" value="F:DNA binding"/>
    <property type="evidence" value="ECO:0007669"/>
    <property type="project" value="InterPro"/>
</dbReference>
<dbReference type="GO" id="GO:0005524">
    <property type="term" value="F:ATP binding"/>
    <property type="evidence" value="ECO:0007669"/>
    <property type="project" value="InterPro"/>
</dbReference>
<evidence type="ECO:0000313" key="3">
    <source>
        <dbReference type="EMBL" id="PKV80406.1"/>
    </source>
</evidence>
<dbReference type="RefSeq" id="WP_101466348.1">
    <property type="nucleotide sequence ID" value="NZ_PJMW01000002.1"/>
</dbReference>
<dbReference type="PROSITE" id="PS51192">
    <property type="entry name" value="HELICASE_ATP_BIND_1"/>
    <property type="match status" value="1"/>
</dbReference>
<dbReference type="Pfam" id="PF00271">
    <property type="entry name" value="Helicase_C"/>
    <property type="match status" value="1"/>
</dbReference>
<dbReference type="InterPro" id="IPR014001">
    <property type="entry name" value="Helicase_ATP-bd"/>
</dbReference>
<dbReference type="SUPFAM" id="SSF55874">
    <property type="entry name" value="ATPase domain of HSP90 chaperone/DNA topoisomerase II/histidine kinase"/>
    <property type="match status" value="1"/>
</dbReference>
<dbReference type="Gene3D" id="3.40.50.300">
    <property type="entry name" value="P-loop containing nucleotide triphosphate hydrolases"/>
    <property type="match status" value="2"/>
</dbReference>
<keyword evidence="3" id="KW-0547">Nucleotide-binding</keyword>
<reference evidence="3 4" key="1">
    <citation type="submission" date="2017-12" db="EMBL/GenBank/DDBJ databases">
        <title>Sequencing the genomes of 1000 Actinobacteria strains.</title>
        <authorList>
            <person name="Klenk H.-P."/>
        </authorList>
    </citation>
    <scope>NUCLEOTIDE SEQUENCE [LARGE SCALE GENOMIC DNA]</scope>
    <source>
        <strain evidence="3 4">DSM 44489</strain>
    </source>
</reference>
<dbReference type="InterPro" id="IPR036890">
    <property type="entry name" value="HATPase_C_sf"/>
</dbReference>
<keyword evidence="4" id="KW-1185">Reference proteome</keyword>
<evidence type="ECO:0000259" key="1">
    <source>
        <dbReference type="PROSITE" id="PS51192"/>
    </source>
</evidence>
<feature type="domain" description="Helicase C-terminal" evidence="2">
    <location>
        <begin position="1424"/>
        <end position="1567"/>
    </location>
</feature>
<keyword evidence="3" id="KW-0378">Hydrolase</keyword>
<organism evidence="3 4">
    <name type="scientific">Nocardia fluminea</name>
    <dbReference type="NCBI Taxonomy" id="134984"/>
    <lineage>
        <taxon>Bacteria</taxon>
        <taxon>Bacillati</taxon>
        <taxon>Actinomycetota</taxon>
        <taxon>Actinomycetes</taxon>
        <taxon>Mycobacteriales</taxon>
        <taxon>Nocardiaceae</taxon>
        <taxon>Nocardia</taxon>
    </lineage>
</organism>
<comment type="caution">
    <text evidence="3">The sequence shown here is derived from an EMBL/GenBank/DDBJ whole genome shotgun (WGS) entry which is preliminary data.</text>
</comment>
<dbReference type="SMART" id="SM00487">
    <property type="entry name" value="DEXDc"/>
    <property type="match status" value="1"/>
</dbReference>
<dbReference type="Proteomes" id="UP000233766">
    <property type="component" value="Unassembled WGS sequence"/>
</dbReference>
<dbReference type="SMART" id="SM00490">
    <property type="entry name" value="HELICc"/>
    <property type="match status" value="1"/>
</dbReference>
<dbReference type="EMBL" id="PJMW01000002">
    <property type="protein sequence ID" value="PKV80406.1"/>
    <property type="molecule type" value="Genomic_DNA"/>
</dbReference>
<dbReference type="PROSITE" id="PS51194">
    <property type="entry name" value="HELICASE_CTER"/>
    <property type="match status" value="1"/>
</dbReference>
<dbReference type="InterPro" id="IPR050742">
    <property type="entry name" value="Helicase_Restrict-Modif_Enz"/>
</dbReference>
<dbReference type="PANTHER" id="PTHR47396:SF1">
    <property type="entry name" value="ATP-DEPENDENT HELICASE IRC3-RELATED"/>
    <property type="match status" value="1"/>
</dbReference>
<dbReference type="InterPro" id="IPR027417">
    <property type="entry name" value="P-loop_NTPase"/>
</dbReference>
<keyword evidence="3" id="KW-0347">Helicase</keyword>
<dbReference type="InterPro" id="IPR001650">
    <property type="entry name" value="Helicase_C-like"/>
</dbReference>
<gene>
    <name evidence="3" type="ORF">ATK86_4831</name>
</gene>
<dbReference type="OrthoDB" id="9776021at2"/>
<dbReference type="NCBIfam" id="NF047352">
    <property type="entry name" value="P_loop_sacsin"/>
    <property type="match status" value="1"/>
</dbReference>
<accession>A0A2N3VFN7</accession>